<sequence>MPTHPPADRAGTAGRLLLVSRDDALDSLLARRRVAAHVTEARLVSPPDPGGAAPAPAPGSHAAPAPAGAPDSAPGPGRAGGAEDGPPADAALVCDDPAAAERLVARGVPVVHLRSGHIPAGPGPAPDGRALYRVHRPGWLPAPGPGDDGTRATGTLAPVRTARARRRSGTLLLLSLWDVPEPEAAAFASDSLPALVRAAARRSGSCAVVYDSAGPLVRAALDALGPPPVAAGSPAPPGRAARDAVPGAGPPPRESPAVTVCRAADTDVDALHAGAEVFLAAPTLAGLALAYARRAPVTLLPPLGAAQRDLADRVAARVRLPTATDPDDPAPWRPADGPGHPWDALDPALDDLRGAQRVARTLRQLSFAPL</sequence>
<feature type="region of interest" description="Disordered" evidence="1">
    <location>
        <begin position="321"/>
        <end position="340"/>
    </location>
</feature>
<feature type="compositionally biased region" description="Low complexity" evidence="1">
    <location>
        <begin position="50"/>
        <end position="76"/>
    </location>
</feature>
<protein>
    <submittedName>
        <fullName evidence="2">CGA synthase-related protein</fullName>
    </submittedName>
</protein>
<feature type="region of interest" description="Disordered" evidence="1">
    <location>
        <begin position="40"/>
        <end position="92"/>
    </location>
</feature>
<feature type="region of interest" description="Disordered" evidence="1">
    <location>
        <begin position="228"/>
        <end position="257"/>
    </location>
</feature>
<dbReference type="Proteomes" id="UP001431313">
    <property type="component" value="Unassembled WGS sequence"/>
</dbReference>
<gene>
    <name evidence="2" type="ORF">NX801_03895</name>
</gene>
<feature type="compositionally biased region" description="Pro residues" evidence="1">
    <location>
        <begin position="228"/>
        <end position="237"/>
    </location>
</feature>
<evidence type="ECO:0000313" key="3">
    <source>
        <dbReference type="Proteomes" id="UP001431313"/>
    </source>
</evidence>
<keyword evidence="3" id="KW-1185">Reference proteome</keyword>
<dbReference type="EMBL" id="JANUGQ010000002">
    <property type="protein sequence ID" value="MCS0634813.1"/>
    <property type="molecule type" value="Genomic_DNA"/>
</dbReference>
<reference evidence="2" key="1">
    <citation type="submission" date="2022-08" db="EMBL/GenBank/DDBJ databases">
        <authorList>
            <person name="Somphong A."/>
            <person name="Phongsopitanun W."/>
        </authorList>
    </citation>
    <scope>NUCLEOTIDE SEQUENCE</scope>
    <source>
        <strain evidence="2">LP05-1</strain>
    </source>
</reference>
<comment type="caution">
    <text evidence="2">The sequence shown here is derived from an EMBL/GenBank/DDBJ whole genome shotgun (WGS) entry which is preliminary data.</text>
</comment>
<accession>A0ABT2CBM8</accession>
<dbReference type="RefSeq" id="WP_258785449.1">
    <property type="nucleotide sequence ID" value="NZ_JANUGQ010000002.1"/>
</dbReference>
<organism evidence="2 3">
    <name type="scientific">Streptomyces pyxinae</name>
    <dbReference type="NCBI Taxonomy" id="2970734"/>
    <lineage>
        <taxon>Bacteria</taxon>
        <taxon>Bacillati</taxon>
        <taxon>Actinomycetota</taxon>
        <taxon>Actinomycetes</taxon>
        <taxon>Kitasatosporales</taxon>
        <taxon>Streptomycetaceae</taxon>
        <taxon>Streptomyces</taxon>
    </lineage>
</organism>
<evidence type="ECO:0000256" key="1">
    <source>
        <dbReference type="SAM" id="MobiDB-lite"/>
    </source>
</evidence>
<proteinExistence type="predicted"/>
<name>A0ABT2CBM8_9ACTN</name>
<evidence type="ECO:0000313" key="2">
    <source>
        <dbReference type="EMBL" id="MCS0634813.1"/>
    </source>
</evidence>